<reference evidence="2" key="2">
    <citation type="journal article" date="2015" name="Fish Shellfish Immunol.">
        <title>Early steps in the European eel (Anguilla anguilla)-Vibrio vulnificus interaction in the gills: Role of the RtxA13 toxin.</title>
        <authorList>
            <person name="Callol A."/>
            <person name="Pajuelo D."/>
            <person name="Ebbesson L."/>
            <person name="Teles M."/>
            <person name="MacKenzie S."/>
            <person name="Amaro C."/>
        </authorList>
    </citation>
    <scope>NUCLEOTIDE SEQUENCE</scope>
</reference>
<protein>
    <recommendedName>
        <fullName evidence="3">Secreted protein</fullName>
    </recommendedName>
</protein>
<accession>A0A0E9PSP8</accession>
<proteinExistence type="predicted"/>
<evidence type="ECO:0008006" key="3">
    <source>
        <dbReference type="Google" id="ProtNLM"/>
    </source>
</evidence>
<evidence type="ECO:0000256" key="1">
    <source>
        <dbReference type="SAM" id="SignalP"/>
    </source>
</evidence>
<sequence length="76" mass="8493">MSMLPVVMHLSCSRCLQCLMCSKSSICCSVIRVRSTLAPRWIFPFRFSAILATSSDLNFTSASPIPTPCRLYSKLM</sequence>
<organism evidence="2">
    <name type="scientific">Anguilla anguilla</name>
    <name type="common">European freshwater eel</name>
    <name type="synonym">Muraena anguilla</name>
    <dbReference type="NCBI Taxonomy" id="7936"/>
    <lineage>
        <taxon>Eukaryota</taxon>
        <taxon>Metazoa</taxon>
        <taxon>Chordata</taxon>
        <taxon>Craniata</taxon>
        <taxon>Vertebrata</taxon>
        <taxon>Euteleostomi</taxon>
        <taxon>Actinopterygii</taxon>
        <taxon>Neopterygii</taxon>
        <taxon>Teleostei</taxon>
        <taxon>Anguilliformes</taxon>
        <taxon>Anguillidae</taxon>
        <taxon>Anguilla</taxon>
    </lineage>
</organism>
<dbReference type="AlphaFoldDB" id="A0A0E9PSP8"/>
<keyword evidence="1" id="KW-0732">Signal</keyword>
<name>A0A0E9PSP8_ANGAN</name>
<feature type="chain" id="PRO_5002431471" description="Secreted protein" evidence="1">
    <location>
        <begin position="19"/>
        <end position="76"/>
    </location>
</feature>
<evidence type="ECO:0000313" key="2">
    <source>
        <dbReference type="EMBL" id="JAH07282.1"/>
    </source>
</evidence>
<dbReference type="EMBL" id="GBXM01101295">
    <property type="protein sequence ID" value="JAH07282.1"/>
    <property type="molecule type" value="Transcribed_RNA"/>
</dbReference>
<feature type="signal peptide" evidence="1">
    <location>
        <begin position="1"/>
        <end position="18"/>
    </location>
</feature>
<reference evidence="2" key="1">
    <citation type="submission" date="2014-11" db="EMBL/GenBank/DDBJ databases">
        <authorList>
            <person name="Amaro Gonzalez C."/>
        </authorList>
    </citation>
    <scope>NUCLEOTIDE SEQUENCE</scope>
</reference>